<dbReference type="PANTHER" id="PTHR47551">
    <property type="entry name" value="TUBULIN--TYROSINE LIGASE PBY1-RELATED"/>
    <property type="match status" value="1"/>
</dbReference>
<dbReference type="PANTHER" id="PTHR47551:SF1">
    <property type="entry name" value="TUBULIN--TYROSINE LIGASE PBY1-RELATED"/>
    <property type="match status" value="1"/>
</dbReference>
<dbReference type="PROSITE" id="PS51221">
    <property type="entry name" value="TTL"/>
    <property type="match status" value="1"/>
</dbReference>
<dbReference type="Gene3D" id="3.30.470.20">
    <property type="entry name" value="ATP-grasp fold, B domain"/>
    <property type="match status" value="1"/>
</dbReference>
<protein>
    <submittedName>
        <fullName evidence="1">Unnamed protein product</fullName>
    </submittedName>
</protein>
<comment type="caution">
    <text evidence="1">The sequence shown here is derived from an EMBL/GenBank/DDBJ whole genome shotgun (WGS) entry which is preliminary data.</text>
</comment>
<dbReference type="OrthoDB" id="202825at2759"/>
<sequence length="471" mass="53881">MYGLPHRIKNNNNKAWVQFQPITWHAGYVTASWPLSSAIVTMEDAAHWQTSELACAIAYRLLEGEAAEGYKHGLVARVGVPSEYVAPLVDRAFALHPAMYTVVAEDKDAPKGLPDLIWDEYENLDWKSVLAGEVMANAYCVRKGLSRKAQLSIYLSKYIMKHPDCMLSKALPRTLVVDTWEAYDESMAQFGISFRQRLDSCLWEVRQALETENKTWIMKPSATNKGAEVNVIKDFKKMRSIVNEWTDIREWVVQEYIHRPLLLRGRKFHIRVYVLAVGGLKVYVYQHCLVLCALEQYREADTDNNYSHITNTFQQQSHPDFVESECVLLLDDIEDILTEQGVTDAAGKKTKILADIGRITAETFDAYKGEFSVFQPLPNCFEIYGVDFMVDEDFNVWLLEFNPGPDFKQTGDRLHFVIRDLMADTLTVVTNEFFTEDGAKEKNDDIGAFAKVYDQQWGALSKERASMKFVE</sequence>
<dbReference type="Proteomes" id="UP001165121">
    <property type="component" value="Unassembled WGS sequence"/>
</dbReference>
<evidence type="ECO:0000313" key="1">
    <source>
        <dbReference type="EMBL" id="GMF16844.1"/>
    </source>
</evidence>
<dbReference type="Pfam" id="PF03133">
    <property type="entry name" value="TTL"/>
    <property type="match status" value="1"/>
</dbReference>
<gene>
    <name evidence="1" type="ORF">Pfra01_000095800</name>
</gene>
<dbReference type="InterPro" id="IPR004344">
    <property type="entry name" value="TTL/TTLL_fam"/>
</dbReference>
<dbReference type="SUPFAM" id="SSF56059">
    <property type="entry name" value="Glutathione synthetase ATP-binding domain-like"/>
    <property type="match status" value="1"/>
</dbReference>
<evidence type="ECO:0000313" key="2">
    <source>
        <dbReference type="Proteomes" id="UP001165121"/>
    </source>
</evidence>
<proteinExistence type="predicted"/>
<dbReference type="AlphaFoldDB" id="A0A9W6TPK1"/>
<name>A0A9W6TPK1_9STRA</name>
<dbReference type="InterPro" id="IPR027746">
    <property type="entry name" value="TTL"/>
</dbReference>
<accession>A0A9W6TPK1</accession>
<dbReference type="GO" id="GO:0000932">
    <property type="term" value="C:P-body"/>
    <property type="evidence" value="ECO:0007669"/>
    <property type="project" value="TreeGrafter"/>
</dbReference>
<reference evidence="1" key="1">
    <citation type="submission" date="2023-04" db="EMBL/GenBank/DDBJ databases">
        <title>Phytophthora fragariaefolia NBRC 109709.</title>
        <authorList>
            <person name="Ichikawa N."/>
            <person name="Sato H."/>
            <person name="Tonouchi N."/>
        </authorList>
    </citation>
    <scope>NUCLEOTIDE SEQUENCE</scope>
    <source>
        <strain evidence="1">NBRC 109709</strain>
    </source>
</reference>
<organism evidence="1 2">
    <name type="scientific">Phytophthora fragariaefolia</name>
    <dbReference type="NCBI Taxonomy" id="1490495"/>
    <lineage>
        <taxon>Eukaryota</taxon>
        <taxon>Sar</taxon>
        <taxon>Stramenopiles</taxon>
        <taxon>Oomycota</taxon>
        <taxon>Peronosporomycetes</taxon>
        <taxon>Peronosporales</taxon>
        <taxon>Peronosporaceae</taxon>
        <taxon>Phytophthora</taxon>
    </lineage>
</organism>
<keyword evidence="2" id="KW-1185">Reference proteome</keyword>
<dbReference type="EMBL" id="BSXT01000079">
    <property type="protein sequence ID" value="GMF16844.1"/>
    <property type="molecule type" value="Genomic_DNA"/>
</dbReference>